<name>A0AAU7BWT1_9FLAO</name>
<dbReference type="InterPro" id="IPR057078">
    <property type="entry name" value="HYR-4C"/>
</dbReference>
<protein>
    <submittedName>
        <fullName evidence="4">T9SS type A sorting domain-containing protein</fullName>
    </submittedName>
</protein>
<evidence type="ECO:0000256" key="2">
    <source>
        <dbReference type="SAM" id="SignalP"/>
    </source>
</evidence>
<feature type="domain" description="HYR-like" evidence="3">
    <location>
        <begin position="1373"/>
        <end position="1442"/>
    </location>
</feature>
<organism evidence="4">
    <name type="scientific">Pontimicrobium sp. SW4</name>
    <dbReference type="NCBI Taxonomy" id="3153519"/>
    <lineage>
        <taxon>Bacteria</taxon>
        <taxon>Pseudomonadati</taxon>
        <taxon>Bacteroidota</taxon>
        <taxon>Flavobacteriia</taxon>
        <taxon>Flavobacteriales</taxon>
        <taxon>Flavobacteriaceae</taxon>
        <taxon>Pontimicrobium</taxon>
    </lineage>
</organism>
<dbReference type="NCBIfam" id="TIGR04183">
    <property type="entry name" value="Por_Secre_tail"/>
    <property type="match status" value="1"/>
</dbReference>
<reference evidence="4" key="1">
    <citation type="submission" date="2024-05" db="EMBL/GenBank/DDBJ databases">
        <title>Pontimicrobium maritimus sp. nov., isolated form sea water.</title>
        <authorList>
            <person name="Muhammad N."/>
            <person name="Vuong T.Q."/>
            <person name="Han H.L."/>
            <person name="Kim S.-G."/>
        </authorList>
    </citation>
    <scope>NUCLEOTIDE SEQUENCE</scope>
    <source>
        <strain evidence="4">SW4</strain>
    </source>
</reference>
<dbReference type="RefSeq" id="WP_347926239.1">
    <property type="nucleotide sequence ID" value="NZ_CP157199.1"/>
</dbReference>
<dbReference type="InterPro" id="IPR026444">
    <property type="entry name" value="Secre_tail"/>
</dbReference>
<evidence type="ECO:0000259" key="3">
    <source>
        <dbReference type="Pfam" id="PF23237"/>
    </source>
</evidence>
<gene>
    <name evidence="4" type="ORF">ABGB03_07665</name>
</gene>
<evidence type="ECO:0000313" key="4">
    <source>
        <dbReference type="EMBL" id="XBG62779.1"/>
    </source>
</evidence>
<dbReference type="Pfam" id="PF23237">
    <property type="entry name" value="HYR_4C"/>
    <property type="match status" value="2"/>
</dbReference>
<feature type="domain" description="HYR-like" evidence="3">
    <location>
        <begin position="1744"/>
        <end position="1814"/>
    </location>
</feature>
<feature type="signal peptide" evidence="2">
    <location>
        <begin position="1"/>
        <end position="36"/>
    </location>
</feature>
<feature type="chain" id="PRO_5043772696" evidence="2">
    <location>
        <begin position="37"/>
        <end position="2218"/>
    </location>
</feature>
<keyword evidence="1 2" id="KW-0732">Signal</keyword>
<proteinExistence type="predicted"/>
<dbReference type="EMBL" id="CP157199">
    <property type="protein sequence ID" value="XBG62779.1"/>
    <property type="molecule type" value="Genomic_DNA"/>
</dbReference>
<sequence length="2218" mass="238820">MNNFTKCCSSFGRLQNKGKSTLMLFMFLALTSLSYAQGTGANNTGGGEELGPVNGCMHEVPAMKSVSELMAPGYFDGFFDACHDSSEEFQIHPVAAQQGVDGEWGVATGFAKGSTHCSWTYYYVYSVKCAGEVTPFTVKYNGGDATAPWVPKQNKAAYNALIADKLDLDLCFDNRPIAPTANEIAALYTDNCEHVKVSGELVSKRTKTKNDDCGWVEIHVYTVKDYCDDNAFEFSITYSGSDQSEPVFNEKAIEGLKDITVDCDKIPDAVAIPYTDNCAPSGKAKLHEEVSTIVEGQECAGGIIERWWKATDECGNNAWHKQTITVRPAKQAVFNQPQDMSISCEDRNNFEGLIPDLYYSNGMTGACEISGLAKPEYTAPDSNCASFEVTYSFTDNCGRTINESMTVTIFDNVNPSVLNAAEDLTVECDGEGNIEDYNNWIATNANASAQDNCTATEDLVWTNNAASQPMSDDCGATGQKTVIFTVTDSCGNQSKTYATFKIVDTKDPETTPAYNKTVVCDGEGNVDQFQTWLDNNGDATAKDDCSGVTWTNDFPGDPKHKDFDIRDYLKESCGEGSYTGYINVVFTATDACGNDVDLPATFTIEDSIAPEVTPASDMTVECDSSIPDYWKENTDYDQADLDAQGGGAYPGTNYHAWLTWLGNNGGATATDGCSGVYWKFRYRVYGNSCDTEYRTTFYAYDQCGNVSTTTASFHVVDTNSPAIGNEAQDLIVECGQEHDCPTSTEGCYSPFLHWLHTNGGAEAMDMCDKDLTWSNDWNGKELTDECGNTGRITVTFTVTDNCGLSSSTAAEYRIVDTIAPSLDIPEDVVLELDEKCEADITPANTGMAYGRDACSSVTITKTDVEDKQACVTTIIRTWKATDDCGNVTTKDQKITLIDKLAPVYTGNVGQFNMSNVDACSAPAAPAEQSIADQFTDACGHVIATLVNTITISDDTCDWAVQFVYEVADNCGNVYDGTVKVTYWGSDQTAPNLIDGEKLPEGASGINACLADALAANPAVEDHAIEKIFEDNCGGKVSAKSELTVTEDACKWAFHYTYTVTDECGNEYDFTQNFSGEDNTAPELIGTIPSDMSDLDACIDSYEGPTEAEIAALFHEECGLSVVKTTHRTGSNCGNGWINSFEYTVSDACGNSYPPFKIIYQGSDQSAPVWGQEVHDKKTVNLFTESGADCPSDATTTLSVGDKLNINSTFSVASTQQGFYAALYQELFNAPLLHDNCTATNDIVIEVTDVTKSGGGCYAELSIDFVAHDLCGNTSGTYTKYFTISDNTAPVIDAAPENITVQCIEDVPAMISLDWTDNCQIGGSVQGVDGELVGGECGGTITRTWNVKDACGNEAVARTQIITVDDTTIPVIDVAPENITVQCIEDVPAMISLDWTDNCDAGGSVEGVDTDLVGGECGGTITRTWNIKDTCGNEAVTRTQVITVNDTTKPVITFTPADVTIECDASTDPSNTGGTATATDNCARPTVTFSDEESTNNGGGEETLLFEDFEDATITYTPSIADDIDELGTSDYFGRINNANLPSSINYTNVQGNSFYTAHDTDGTSSGNIDNLQLNWTGIDITDVSNLKLAIKLAEDDSSDGAEDWDTTSSVKLQVQIDGGGYNSILAVESELGTDGNETNEKPRLDTDFNGVGDGTEITDVFAEFISNISGTGTSLDIRITIDFLDSGDEDIAIDDVKLTGERAASLCADEVITRTWKATDDCGNTITSIQKITVKDTTAPVLASAPAAVTVSCLADVPDMISLGYTDNCDADGTVEGVDSALEGTDCNGTITRTWNITDACGNVAETRTQIITIKDETKPTASNPVDVNVVCTDDVPNPDITVVTDADDNCSTPTVTWVKDESDNGNCPETITRTYKVEDACGNSIEVEQKIIIKDETKPVIVNCPDDVDFGEVTETPTFAEVADITATDNCDSDPIITFVGDTDDSTYVPGTPSGNAPGSVYKFTCQTPGIPDFNFITFVWDGTFTNVGTSGNQANYISVVTTMGTYTLTFEEGVDNPNTNPVESLNDWVLRLNGQLIALKNSNNNDEFPDCDANWIETDYMQNTLNCKILRVDCIGDAAGPGVTNYMKIRSFKATDDCGNESDLCSVVYKWSVVDDAPSSANNSSGEDMMTELDFKVYPVPFNQDVTVSYNFEFDTDVTVEVYDTKGLLVVTKKAAYKAGADATMPLRINGADQMYYVKLITNNGTVTKKILASKL</sequence>
<accession>A0AAU7BWT1</accession>
<evidence type="ECO:0000256" key="1">
    <source>
        <dbReference type="ARBA" id="ARBA00022729"/>
    </source>
</evidence>